<dbReference type="PANTHER" id="PTHR10242">
    <property type="entry name" value="8-OXOGUANINE DNA GLYCOSYLASE"/>
    <property type="match status" value="1"/>
</dbReference>
<dbReference type="EC" id="4.2.99.18" evidence="2"/>
<dbReference type="GO" id="GO:0003684">
    <property type="term" value="F:damaged DNA binding"/>
    <property type="evidence" value="ECO:0007669"/>
    <property type="project" value="InterPro"/>
</dbReference>
<dbReference type="InterPro" id="IPR023170">
    <property type="entry name" value="HhH_base_excis_C"/>
</dbReference>
<name>A0A1G5RYT4_PSEXY</name>
<dbReference type="Gene3D" id="3.30.310.260">
    <property type="match status" value="1"/>
</dbReference>
<dbReference type="SMART" id="SM00478">
    <property type="entry name" value="ENDO3c"/>
    <property type="match status" value="1"/>
</dbReference>
<keyword evidence="6 11" id="KW-0456">Lyase</keyword>
<dbReference type="GO" id="GO:0008534">
    <property type="term" value="F:oxidized purine nucleobase lesion DNA N-glycosylase activity"/>
    <property type="evidence" value="ECO:0007669"/>
    <property type="project" value="InterPro"/>
</dbReference>
<comment type="catalytic activity">
    <reaction evidence="9">
        <text>2'-deoxyribonucleotide-(2'-deoxyribose 5'-phosphate)-2'-deoxyribonucleotide-DNA = a 3'-end 2'-deoxyribonucleotide-(2,3-dehydro-2,3-deoxyribose 5'-phosphate)-DNA + a 5'-end 5'-phospho-2'-deoxyribonucleoside-DNA + H(+)</text>
        <dbReference type="Rhea" id="RHEA:66592"/>
        <dbReference type="Rhea" id="RHEA-COMP:13180"/>
        <dbReference type="Rhea" id="RHEA-COMP:16897"/>
        <dbReference type="Rhea" id="RHEA-COMP:17067"/>
        <dbReference type="ChEBI" id="CHEBI:15378"/>
        <dbReference type="ChEBI" id="CHEBI:136412"/>
        <dbReference type="ChEBI" id="CHEBI:157695"/>
        <dbReference type="ChEBI" id="CHEBI:167181"/>
        <dbReference type="EC" id="4.2.99.18"/>
    </reaction>
</comment>
<protein>
    <recommendedName>
        <fullName evidence="2">DNA-(apurinic or apyrimidinic site) lyase</fullName>
        <ecNumber evidence="2">4.2.99.18</ecNumber>
    </recommendedName>
</protein>
<evidence type="ECO:0000256" key="8">
    <source>
        <dbReference type="ARBA" id="ARBA00023295"/>
    </source>
</evidence>
<evidence type="ECO:0000256" key="3">
    <source>
        <dbReference type="ARBA" id="ARBA00022763"/>
    </source>
</evidence>
<evidence type="ECO:0000256" key="9">
    <source>
        <dbReference type="ARBA" id="ARBA00044632"/>
    </source>
</evidence>
<dbReference type="AlphaFoldDB" id="A0A1G5RYT4"/>
<proteinExistence type="inferred from homology"/>
<keyword evidence="7" id="KW-0511">Multifunctional enzyme</keyword>
<keyword evidence="4" id="KW-0378">Hydrolase</keyword>
<evidence type="ECO:0000256" key="7">
    <source>
        <dbReference type="ARBA" id="ARBA00023268"/>
    </source>
</evidence>
<dbReference type="PANTHER" id="PTHR10242:SF2">
    <property type="entry name" value="N-GLYCOSYLASE_DNA LYASE"/>
    <property type="match status" value="1"/>
</dbReference>
<dbReference type="Gene3D" id="1.10.1670.10">
    <property type="entry name" value="Helix-hairpin-Helix base-excision DNA repair enzymes (C-terminal)"/>
    <property type="match status" value="1"/>
</dbReference>
<dbReference type="EMBL" id="FMWK01000008">
    <property type="protein sequence ID" value="SCZ79305.1"/>
    <property type="molecule type" value="Genomic_DNA"/>
</dbReference>
<dbReference type="SUPFAM" id="SSF48150">
    <property type="entry name" value="DNA-glycosylase"/>
    <property type="match status" value="1"/>
</dbReference>
<dbReference type="InterPro" id="IPR003265">
    <property type="entry name" value="HhH-GPD_domain"/>
</dbReference>
<feature type="domain" description="HhH-GPD" evidence="10">
    <location>
        <begin position="123"/>
        <end position="276"/>
    </location>
</feature>
<evidence type="ECO:0000256" key="4">
    <source>
        <dbReference type="ARBA" id="ARBA00022801"/>
    </source>
</evidence>
<organism evidence="11 12">
    <name type="scientific">Pseudobutyrivibrio xylanivorans</name>
    <dbReference type="NCBI Taxonomy" id="185007"/>
    <lineage>
        <taxon>Bacteria</taxon>
        <taxon>Bacillati</taxon>
        <taxon>Bacillota</taxon>
        <taxon>Clostridia</taxon>
        <taxon>Lachnospirales</taxon>
        <taxon>Lachnospiraceae</taxon>
        <taxon>Pseudobutyrivibrio</taxon>
    </lineage>
</organism>
<sequence>MVFSKSLTAEEFNPEVIMNSGQVFRMKKETKGADGMPDTYSACSGDNDIYFYLNREKDTWDFACEENQWDFWQRYFDFDTDYIAFNDKIRSSSDKFLKDALKDSFGMRILRQDLWEVFISYVISQNNNIPKIKKSIQILCDRYSDGIHFPKAETLAYIPEAELMDGTALGYRADYIIGISQKVAAGELDIEKISKLPYDEAYGKLLEIKGIGPKVANCIMLYGFHFMESYPIDTWMKKIITEDYSSYTKDKYLEYINDCYSGYQGYVQQLQFYHKRKSK</sequence>
<dbReference type="InterPro" id="IPR012904">
    <property type="entry name" value="OGG_N"/>
</dbReference>
<dbReference type="InterPro" id="IPR011257">
    <property type="entry name" value="DNA_glycosylase"/>
</dbReference>
<keyword evidence="3" id="KW-0227">DNA damage</keyword>
<gene>
    <name evidence="11" type="ORF">SAMN02910350_01727</name>
</gene>
<dbReference type="GO" id="GO:0140078">
    <property type="term" value="F:class I DNA-(apurinic or apyrimidinic site) endonuclease activity"/>
    <property type="evidence" value="ECO:0007669"/>
    <property type="project" value="UniProtKB-EC"/>
</dbReference>
<evidence type="ECO:0000256" key="6">
    <source>
        <dbReference type="ARBA" id="ARBA00023239"/>
    </source>
</evidence>
<dbReference type="RefSeq" id="WP_090162764.1">
    <property type="nucleotide sequence ID" value="NZ_FMWK01000008.1"/>
</dbReference>
<evidence type="ECO:0000256" key="2">
    <source>
        <dbReference type="ARBA" id="ARBA00012720"/>
    </source>
</evidence>
<keyword evidence="8" id="KW-0326">Glycosidase</keyword>
<evidence type="ECO:0000256" key="1">
    <source>
        <dbReference type="ARBA" id="ARBA00010679"/>
    </source>
</evidence>
<dbReference type="InterPro" id="IPR052054">
    <property type="entry name" value="Oxidative_DNA_repair_enzyme"/>
</dbReference>
<dbReference type="Pfam" id="PF00730">
    <property type="entry name" value="HhH-GPD"/>
    <property type="match status" value="1"/>
</dbReference>
<comment type="similarity">
    <text evidence="1">Belongs to the type-1 OGG1 family.</text>
</comment>
<keyword evidence="5" id="KW-0234">DNA repair</keyword>
<dbReference type="Proteomes" id="UP000199428">
    <property type="component" value="Unassembled WGS sequence"/>
</dbReference>
<dbReference type="GO" id="GO:0006284">
    <property type="term" value="P:base-excision repair"/>
    <property type="evidence" value="ECO:0007669"/>
    <property type="project" value="InterPro"/>
</dbReference>
<dbReference type="GO" id="GO:0006289">
    <property type="term" value="P:nucleotide-excision repair"/>
    <property type="evidence" value="ECO:0007669"/>
    <property type="project" value="InterPro"/>
</dbReference>
<accession>A0A1G5RYT4</accession>
<dbReference type="Pfam" id="PF07934">
    <property type="entry name" value="OGG_N"/>
    <property type="match status" value="1"/>
</dbReference>
<evidence type="ECO:0000256" key="5">
    <source>
        <dbReference type="ARBA" id="ARBA00023204"/>
    </source>
</evidence>
<evidence type="ECO:0000313" key="11">
    <source>
        <dbReference type="EMBL" id="SCZ79305.1"/>
    </source>
</evidence>
<dbReference type="SUPFAM" id="SSF55945">
    <property type="entry name" value="TATA-box binding protein-like"/>
    <property type="match status" value="1"/>
</dbReference>
<dbReference type="CDD" id="cd00056">
    <property type="entry name" value="ENDO3c"/>
    <property type="match status" value="1"/>
</dbReference>
<evidence type="ECO:0000313" key="12">
    <source>
        <dbReference type="Proteomes" id="UP000199428"/>
    </source>
</evidence>
<evidence type="ECO:0000259" key="10">
    <source>
        <dbReference type="SMART" id="SM00478"/>
    </source>
</evidence>
<dbReference type="Gene3D" id="1.10.340.30">
    <property type="entry name" value="Hypothetical protein, domain 2"/>
    <property type="match status" value="1"/>
</dbReference>
<reference evidence="11 12" key="1">
    <citation type="submission" date="2016-10" db="EMBL/GenBank/DDBJ databases">
        <authorList>
            <person name="de Groot N.N."/>
        </authorList>
    </citation>
    <scope>NUCLEOTIDE SEQUENCE [LARGE SCALE GENOMIC DNA]</scope>
    <source>
        <strain evidence="11 12">DSM 10317</strain>
    </source>
</reference>